<dbReference type="SUPFAM" id="SSF82927">
    <property type="entry name" value="Cysteine-rich DNA binding domain, (DM domain)"/>
    <property type="match status" value="1"/>
</dbReference>
<evidence type="ECO:0000256" key="2">
    <source>
        <dbReference type="ARBA" id="ARBA00022723"/>
    </source>
</evidence>
<feature type="compositionally biased region" description="Low complexity" evidence="7">
    <location>
        <begin position="467"/>
        <end position="486"/>
    </location>
</feature>
<feature type="region of interest" description="Disordered" evidence="7">
    <location>
        <begin position="438"/>
        <end position="486"/>
    </location>
</feature>
<evidence type="ECO:0000256" key="4">
    <source>
        <dbReference type="ARBA" id="ARBA00023125"/>
    </source>
</evidence>
<feature type="compositionally biased region" description="Polar residues" evidence="7">
    <location>
        <begin position="122"/>
        <end position="147"/>
    </location>
</feature>
<keyword evidence="10" id="KW-1185">Reference proteome</keyword>
<evidence type="ECO:0000313" key="10">
    <source>
        <dbReference type="Proteomes" id="UP000728032"/>
    </source>
</evidence>
<dbReference type="GO" id="GO:0005634">
    <property type="term" value="C:nucleus"/>
    <property type="evidence" value="ECO:0007669"/>
    <property type="project" value="UniProtKB-SubCell"/>
</dbReference>
<dbReference type="OrthoDB" id="6162476at2759"/>
<evidence type="ECO:0000259" key="8">
    <source>
        <dbReference type="PROSITE" id="PS50809"/>
    </source>
</evidence>
<feature type="DNA-binding region" description="DM" evidence="6">
    <location>
        <begin position="37"/>
        <end position="84"/>
    </location>
</feature>
<dbReference type="InterPro" id="IPR036407">
    <property type="entry name" value="DM_DNA-bd_sf"/>
</dbReference>
<gene>
    <name evidence="9" type="ORF">ONB1V03_LOCUS2120</name>
</gene>
<dbReference type="Gene3D" id="4.10.1040.10">
    <property type="entry name" value="DM DNA-binding domain"/>
    <property type="match status" value="1"/>
</dbReference>
<dbReference type="PROSITE" id="PS40000">
    <property type="entry name" value="DM_1"/>
    <property type="match status" value="1"/>
</dbReference>
<dbReference type="SUPFAM" id="SSF46934">
    <property type="entry name" value="UBA-like"/>
    <property type="match status" value="1"/>
</dbReference>
<feature type="compositionally biased region" description="Acidic residues" evidence="7">
    <location>
        <begin position="108"/>
        <end position="119"/>
    </location>
</feature>
<dbReference type="InterPro" id="IPR026607">
    <property type="entry name" value="DMRT"/>
</dbReference>
<dbReference type="Pfam" id="PF00751">
    <property type="entry name" value="DM"/>
    <property type="match status" value="1"/>
</dbReference>
<evidence type="ECO:0000256" key="3">
    <source>
        <dbReference type="ARBA" id="ARBA00022833"/>
    </source>
</evidence>
<dbReference type="GO" id="GO:0007548">
    <property type="term" value="P:sex differentiation"/>
    <property type="evidence" value="ECO:0007669"/>
    <property type="project" value="TreeGrafter"/>
</dbReference>
<dbReference type="InterPro" id="IPR009060">
    <property type="entry name" value="UBA-like_sf"/>
</dbReference>
<protein>
    <recommendedName>
        <fullName evidence="8">DM domain-containing protein</fullName>
    </recommendedName>
</protein>
<dbReference type="GO" id="GO:0000981">
    <property type="term" value="F:DNA-binding transcription factor activity, RNA polymerase II-specific"/>
    <property type="evidence" value="ECO:0007669"/>
    <property type="project" value="TreeGrafter"/>
</dbReference>
<keyword evidence="3 6" id="KW-0862">Zinc</keyword>
<dbReference type="PROSITE" id="PS50809">
    <property type="entry name" value="DM_2"/>
    <property type="match status" value="1"/>
</dbReference>
<dbReference type="FunFam" id="4.10.1040.10:FF:000001">
    <property type="entry name" value="doublesex- and mab-3-related transcription factor 1"/>
    <property type="match status" value="1"/>
</dbReference>
<feature type="compositionally biased region" description="Basic and acidic residues" evidence="7">
    <location>
        <begin position="148"/>
        <end position="158"/>
    </location>
</feature>
<dbReference type="Proteomes" id="UP000728032">
    <property type="component" value="Unassembled WGS sequence"/>
</dbReference>
<dbReference type="GO" id="GO:0046872">
    <property type="term" value="F:metal ion binding"/>
    <property type="evidence" value="ECO:0007669"/>
    <property type="project" value="UniProtKB-KW"/>
</dbReference>
<feature type="compositionally biased region" description="Polar residues" evidence="7">
    <location>
        <begin position="97"/>
        <end position="107"/>
    </location>
</feature>
<evidence type="ECO:0000256" key="7">
    <source>
        <dbReference type="SAM" id="MobiDB-lite"/>
    </source>
</evidence>
<sequence>MSTMSAQHSPPVRDHSRGTSGSSNGSGNGQTARRPKCARCRNHGMISWLKGHKRHCRFRDCTCAKCNLIAERQRIMAAQVALKRQQAAEDAIAMENSLKNDTNNSESGDYDPNDSESAVDDNLSTDNTNSRLNNIEITVKTHSSQHQSCEDLKSEEKTQMTQIPSALPPQPSLSDTPIESTVLLSRSPVTDSSISPHNSDPKLTQQSKAIKTNSNKFMIRRHPSLMPSPPPTTTGLSLSEFGNNIPADFRPGRLSPLDVISRIFPHQKRSVLDLVLQGCNGDVVKAIEHFISINDAMVLHQNHTNSGHNYSSFTDSHQRRREIEANMSPILGSIKSAFTPLSSGISLSASNPLFASTRNPPLGPPPPPIFPNMFSSTTSPYHRDFGASPSIAPYPNAAAIHYLFHPNNAFTGGSTGSVCPSGCSQCTNSMTSAAVMLQNGGPDSPNSVSAFKEVRGNTGHETAVDLSTEASSWRSSPSSRGSKCTD</sequence>
<dbReference type="Pfam" id="PF03474">
    <property type="entry name" value="DMA"/>
    <property type="match status" value="1"/>
</dbReference>
<dbReference type="EMBL" id="OC915284">
    <property type="protein sequence ID" value="CAD7639660.1"/>
    <property type="molecule type" value="Genomic_DNA"/>
</dbReference>
<evidence type="ECO:0000256" key="6">
    <source>
        <dbReference type="PROSITE-ProRule" id="PRU00070"/>
    </source>
</evidence>
<reference evidence="9" key="1">
    <citation type="submission" date="2020-11" db="EMBL/GenBank/DDBJ databases">
        <authorList>
            <person name="Tran Van P."/>
        </authorList>
    </citation>
    <scope>NUCLEOTIDE SEQUENCE</scope>
</reference>
<comment type="subcellular location">
    <subcellularLocation>
        <location evidence="6">Nucleus</location>
    </subcellularLocation>
</comment>
<feature type="region of interest" description="Disordered" evidence="7">
    <location>
        <begin position="97"/>
        <end position="177"/>
    </location>
</feature>
<dbReference type="AlphaFoldDB" id="A0A7R9QCZ7"/>
<dbReference type="EMBL" id="CAJPVJ010000459">
    <property type="protein sequence ID" value="CAG2162527.1"/>
    <property type="molecule type" value="Genomic_DNA"/>
</dbReference>
<keyword evidence="4 6" id="KW-0238">DNA-binding</keyword>
<evidence type="ECO:0000256" key="1">
    <source>
        <dbReference type="ARBA" id="ARBA00006834"/>
    </source>
</evidence>
<organism evidence="9">
    <name type="scientific">Oppiella nova</name>
    <dbReference type="NCBI Taxonomy" id="334625"/>
    <lineage>
        <taxon>Eukaryota</taxon>
        <taxon>Metazoa</taxon>
        <taxon>Ecdysozoa</taxon>
        <taxon>Arthropoda</taxon>
        <taxon>Chelicerata</taxon>
        <taxon>Arachnida</taxon>
        <taxon>Acari</taxon>
        <taxon>Acariformes</taxon>
        <taxon>Sarcoptiformes</taxon>
        <taxon>Oribatida</taxon>
        <taxon>Brachypylina</taxon>
        <taxon>Oppioidea</taxon>
        <taxon>Oppiidae</taxon>
        <taxon>Oppiella</taxon>
    </lineage>
</organism>
<feature type="region of interest" description="Disordered" evidence="7">
    <location>
        <begin position="1"/>
        <end position="36"/>
    </location>
</feature>
<evidence type="ECO:0000313" key="9">
    <source>
        <dbReference type="EMBL" id="CAD7639660.1"/>
    </source>
</evidence>
<feature type="domain" description="DM" evidence="8">
    <location>
        <begin position="37"/>
        <end position="84"/>
    </location>
</feature>
<dbReference type="GO" id="GO:0000978">
    <property type="term" value="F:RNA polymerase II cis-regulatory region sequence-specific DNA binding"/>
    <property type="evidence" value="ECO:0007669"/>
    <property type="project" value="TreeGrafter"/>
</dbReference>
<keyword evidence="2 6" id="KW-0479">Metal-binding</keyword>
<accession>A0A7R9QCZ7</accession>
<dbReference type="InterPro" id="IPR005173">
    <property type="entry name" value="DMA"/>
</dbReference>
<dbReference type="PANTHER" id="PTHR12322">
    <property type="entry name" value="DOUBLESEX AND MAB-3 RELATED TRANSCRIPTION FACTOR DMRT"/>
    <property type="match status" value="1"/>
</dbReference>
<keyword evidence="5 6" id="KW-0539">Nucleus</keyword>
<comment type="similarity">
    <text evidence="1">Belongs to the DMRT family.</text>
</comment>
<name>A0A7R9QCZ7_9ACAR</name>
<dbReference type="SMART" id="SM00301">
    <property type="entry name" value="DM"/>
    <property type="match status" value="1"/>
</dbReference>
<evidence type="ECO:0000256" key="5">
    <source>
        <dbReference type="ARBA" id="ARBA00023242"/>
    </source>
</evidence>
<dbReference type="InterPro" id="IPR001275">
    <property type="entry name" value="DM_DNA-bd"/>
</dbReference>
<proteinExistence type="inferred from homology"/>
<dbReference type="PANTHER" id="PTHR12322:SF118">
    <property type="entry name" value="DM DOMAIN-CONTAINING PROTEIN"/>
    <property type="match status" value="1"/>
</dbReference>
<dbReference type="CDD" id="cd14370">
    <property type="entry name" value="CUE_DMA"/>
    <property type="match status" value="1"/>
</dbReference>